<accession>A0A1D7TW87</accession>
<reference evidence="4 5" key="1">
    <citation type="journal article" date="2015" name="Antonie Van Leeuwenhoek">
        <title>Bosea vaviloviae sp. nov., a new species of slow-growing rhizobia isolated from nodules of the relict species Vavilovia formosa (Stev.) Fed.</title>
        <authorList>
            <person name="Safronova V.I."/>
            <person name="Kuznetsova I.G."/>
            <person name="Sazanova A.L."/>
            <person name="Kimeklis A.K."/>
            <person name="Belimov A.A."/>
            <person name="Andronov E.E."/>
            <person name="Pinaev A.G."/>
            <person name="Chizhevskaya E.P."/>
            <person name="Pukhaev A.R."/>
            <person name="Popov K.P."/>
            <person name="Willems A."/>
            <person name="Tikhonovich I.A."/>
        </authorList>
    </citation>
    <scope>NUCLEOTIDE SEQUENCE [LARGE SCALE GENOMIC DNA]</scope>
    <source>
        <strain evidence="4 5">Vaf18</strain>
    </source>
</reference>
<dbReference type="EMBL" id="CP017147">
    <property type="protein sequence ID" value="AOO79387.1"/>
    <property type="molecule type" value="Genomic_DNA"/>
</dbReference>
<dbReference type="InterPro" id="IPR037069">
    <property type="entry name" value="AcylCoA_DH/ox_N_sf"/>
</dbReference>
<dbReference type="Gene3D" id="2.40.110.10">
    <property type="entry name" value="Butyryl-CoA Dehydrogenase, subunit A, domain 2"/>
    <property type="match status" value="1"/>
</dbReference>
<feature type="domain" description="Acyl-CoA dehydrogenase C-terminal" evidence="3">
    <location>
        <begin position="252"/>
        <end position="361"/>
    </location>
</feature>
<dbReference type="PIRSF" id="PIRSF016578">
    <property type="entry name" value="HsaA"/>
    <property type="match status" value="1"/>
</dbReference>
<dbReference type="SUPFAM" id="SSF56645">
    <property type="entry name" value="Acyl-CoA dehydrogenase NM domain-like"/>
    <property type="match status" value="1"/>
</dbReference>
<dbReference type="PANTHER" id="PTHR43884">
    <property type="entry name" value="ACYL-COA DEHYDROGENASE"/>
    <property type="match status" value="1"/>
</dbReference>
<proteinExistence type="predicted"/>
<evidence type="ECO:0000259" key="3">
    <source>
        <dbReference type="Pfam" id="PF08028"/>
    </source>
</evidence>
<dbReference type="Gene3D" id="1.20.140.10">
    <property type="entry name" value="Butyryl-CoA Dehydrogenase, subunit A, domain 3"/>
    <property type="match status" value="1"/>
</dbReference>
<protein>
    <submittedName>
        <fullName evidence="4">Acyl-CoA dehydrogenase</fullName>
    </submittedName>
</protein>
<gene>
    <name evidence="4" type="ORF">BHK69_01710</name>
</gene>
<feature type="domain" description="Acyl-CoA dehydrogenase/oxidase N-terminal" evidence="2">
    <location>
        <begin position="31"/>
        <end position="102"/>
    </location>
</feature>
<dbReference type="STRING" id="1526658.BHK69_01710"/>
<dbReference type="InterPro" id="IPR013786">
    <property type="entry name" value="AcylCoA_DH/ox_N"/>
</dbReference>
<evidence type="ECO:0000259" key="2">
    <source>
        <dbReference type="Pfam" id="PF02771"/>
    </source>
</evidence>
<sequence length="385" mass="41156">MSTNAPLRMDIGKRRDIADIASELGAIFGKRADQAVDEDSFVADNFALLKSSGLVEAGVPVELGGGGANVDELAEMLRTLAYHCGSTALAFSMHTHQVAIPAWRWSHLKVMAVEPLLKRVAQERIILLSSGGSDWIGGSGKAEKVDGGYRISARKIFTSGSPAGDLLMTSAVLEAEGEPSTVLHFGVPMNSPNVKVLDNWRVLGMCGTGSNDVLIEGHIVPEAAVAVRRKAGEWHPLFHIIATIAFPLIYSVYLGVAESARDIAIAATKRKQPGQHAIQLAGRMDTELAAARLARDWMLASVRLNAPSATTINDVMMGRQLVARHAIATVELAMELAGGAGFFRATGLERRFRDIQAARYHPLQSGPQAQYAGSMALGLPVEGIY</sequence>
<dbReference type="Pfam" id="PF08028">
    <property type="entry name" value="Acyl-CoA_dh_2"/>
    <property type="match status" value="1"/>
</dbReference>
<dbReference type="InterPro" id="IPR013107">
    <property type="entry name" value="Acyl-CoA_DH_C"/>
</dbReference>
<keyword evidence="1" id="KW-0560">Oxidoreductase</keyword>
<dbReference type="RefSeq" id="WP_069688610.1">
    <property type="nucleotide sequence ID" value="NZ_CP017147.1"/>
</dbReference>
<evidence type="ECO:0000256" key="1">
    <source>
        <dbReference type="ARBA" id="ARBA00023002"/>
    </source>
</evidence>
<evidence type="ECO:0000313" key="4">
    <source>
        <dbReference type="EMBL" id="AOO79387.1"/>
    </source>
</evidence>
<dbReference type="PANTHER" id="PTHR43884:SF25">
    <property type="entry name" value="ACYL-COA DEHYDROGENASE YDBM-RELATED"/>
    <property type="match status" value="1"/>
</dbReference>
<organism evidence="4 5">
    <name type="scientific">Bosea vaviloviae</name>
    <dbReference type="NCBI Taxonomy" id="1526658"/>
    <lineage>
        <taxon>Bacteria</taxon>
        <taxon>Pseudomonadati</taxon>
        <taxon>Pseudomonadota</taxon>
        <taxon>Alphaproteobacteria</taxon>
        <taxon>Hyphomicrobiales</taxon>
        <taxon>Boseaceae</taxon>
        <taxon>Bosea</taxon>
    </lineage>
</organism>
<dbReference type="Proteomes" id="UP000094969">
    <property type="component" value="Chromosome"/>
</dbReference>
<dbReference type="AlphaFoldDB" id="A0A1D7TW87"/>
<evidence type="ECO:0000313" key="5">
    <source>
        <dbReference type="Proteomes" id="UP000094969"/>
    </source>
</evidence>
<name>A0A1D7TW87_9HYPH</name>
<dbReference type="KEGG" id="bvv:BHK69_01710"/>
<dbReference type="GO" id="GO:0003995">
    <property type="term" value="F:acyl-CoA dehydrogenase activity"/>
    <property type="evidence" value="ECO:0007669"/>
    <property type="project" value="TreeGrafter"/>
</dbReference>
<dbReference type="InterPro" id="IPR009100">
    <property type="entry name" value="AcylCoA_DH/oxidase_NM_dom_sf"/>
</dbReference>
<dbReference type="OrthoDB" id="2986495at2"/>
<dbReference type="InterPro" id="IPR036250">
    <property type="entry name" value="AcylCo_DH-like_C"/>
</dbReference>
<keyword evidence="5" id="KW-1185">Reference proteome</keyword>
<dbReference type="Pfam" id="PF02771">
    <property type="entry name" value="Acyl-CoA_dh_N"/>
    <property type="match status" value="1"/>
</dbReference>
<dbReference type="SUPFAM" id="SSF47203">
    <property type="entry name" value="Acyl-CoA dehydrogenase C-terminal domain-like"/>
    <property type="match status" value="1"/>
</dbReference>
<dbReference type="InterPro" id="IPR046373">
    <property type="entry name" value="Acyl-CoA_Oxase/DH_mid-dom_sf"/>
</dbReference>
<dbReference type="GO" id="GO:0050660">
    <property type="term" value="F:flavin adenine dinucleotide binding"/>
    <property type="evidence" value="ECO:0007669"/>
    <property type="project" value="InterPro"/>
</dbReference>
<dbReference type="Gene3D" id="1.10.540.10">
    <property type="entry name" value="Acyl-CoA dehydrogenase/oxidase, N-terminal domain"/>
    <property type="match status" value="1"/>
</dbReference>